<evidence type="ECO:0000256" key="3">
    <source>
        <dbReference type="ARBA" id="ARBA00013650"/>
    </source>
</evidence>
<dbReference type="InterPro" id="IPR036286">
    <property type="entry name" value="LexA/Signal_pep-like_sf"/>
</dbReference>
<name>A0A5A7PBK7_STRAF</name>
<comment type="subcellular location">
    <subcellularLocation>
        <location evidence="1">Mitochondrion inner membrane</location>
        <topology evidence="1">Single-pass membrane protein</topology>
    </subcellularLocation>
</comment>
<evidence type="ECO:0000256" key="8">
    <source>
        <dbReference type="ARBA" id="ARBA00022989"/>
    </source>
</evidence>
<evidence type="ECO:0000256" key="2">
    <source>
        <dbReference type="ARBA" id="ARBA00007066"/>
    </source>
</evidence>
<keyword evidence="7" id="KW-0378">Hydrolase</keyword>
<dbReference type="FunFam" id="2.10.109.10:FF:000005">
    <property type="entry name" value="Mitochondrial inner membrane protease subunit"/>
    <property type="match status" value="1"/>
</dbReference>
<dbReference type="AlphaFoldDB" id="A0A5A7PBK7"/>
<sequence>MTRYTNFVDETFFSNEIDILQPLSISNDEVDDKDMSSMLTIVDIAGAESEKKTCNQVPVIYYCDVTMWTELLQKLLLTFDKQGKSIHQGMMNLDNSCKGMMNLDNSRKGMVNLDNWGNGFMNFTKKRHHSYNGNLPSTNPVQSPACGFRVGDIDEPRTAMKLAYRSEIVRPIRPAVKYLLARLHRKLREDIFGIAEEDTLGFRLGMKTVHRKPSEVGRRLTVVKSELACEFQPNTHTQAHFPPPSNADQPPTAAAFTAKRYFTAGLIGLTISDRYASFMAVRGSSMSPTLNPHAGDSTGFVLDDYVLVEKLCLEKYKFSRGDVVVFRSPIIYKEKNVKRIAALPGDWIYLSSQDTVRVPEGHCWVVGDNAASSLDSRSHGPIPLGLICGRVTHIVWPPQRIGGVNSKISILPELQVHASEERTH</sequence>
<organism evidence="13 14">
    <name type="scientific">Striga asiatica</name>
    <name type="common">Asiatic witchweed</name>
    <name type="synonym">Buchnera asiatica</name>
    <dbReference type="NCBI Taxonomy" id="4170"/>
    <lineage>
        <taxon>Eukaryota</taxon>
        <taxon>Viridiplantae</taxon>
        <taxon>Streptophyta</taxon>
        <taxon>Embryophyta</taxon>
        <taxon>Tracheophyta</taxon>
        <taxon>Spermatophyta</taxon>
        <taxon>Magnoliopsida</taxon>
        <taxon>eudicotyledons</taxon>
        <taxon>Gunneridae</taxon>
        <taxon>Pentapetalae</taxon>
        <taxon>asterids</taxon>
        <taxon>lamiids</taxon>
        <taxon>Lamiales</taxon>
        <taxon>Orobanchaceae</taxon>
        <taxon>Buchnereae</taxon>
        <taxon>Striga</taxon>
    </lineage>
</organism>
<feature type="domain" description="Peptidase S26" evidence="12">
    <location>
        <begin position="258"/>
        <end position="356"/>
    </location>
</feature>
<dbReference type="GO" id="GO:0006465">
    <property type="term" value="P:signal peptide processing"/>
    <property type="evidence" value="ECO:0007669"/>
    <property type="project" value="InterPro"/>
</dbReference>
<dbReference type="PANTHER" id="PTHR46041">
    <property type="entry name" value="MITOCHONDRIAL INNER MEMBRANE PROTEASE SUBUNIT 2"/>
    <property type="match status" value="1"/>
</dbReference>
<feature type="active site" evidence="11">
    <location>
        <position position="338"/>
    </location>
</feature>
<dbReference type="OrthoDB" id="9996127at2759"/>
<dbReference type="SUPFAM" id="SSF51306">
    <property type="entry name" value="LexA/Signal peptidase"/>
    <property type="match status" value="1"/>
</dbReference>
<evidence type="ECO:0000256" key="7">
    <source>
        <dbReference type="ARBA" id="ARBA00022801"/>
    </source>
</evidence>
<dbReference type="EMBL" id="BKCP01004294">
    <property type="protein sequence ID" value="GER30080.1"/>
    <property type="molecule type" value="Genomic_DNA"/>
</dbReference>
<dbReference type="PRINTS" id="PR00727">
    <property type="entry name" value="LEADERPTASE"/>
</dbReference>
<evidence type="ECO:0000256" key="10">
    <source>
        <dbReference type="ARBA" id="ARBA00023136"/>
    </source>
</evidence>
<dbReference type="Proteomes" id="UP000325081">
    <property type="component" value="Unassembled WGS sequence"/>
</dbReference>
<comment type="similarity">
    <text evidence="2">Belongs to the peptidase S26 family. IMP2 subfamily.</text>
</comment>
<evidence type="ECO:0000259" key="12">
    <source>
        <dbReference type="Pfam" id="PF10502"/>
    </source>
</evidence>
<keyword evidence="8" id="KW-1133">Transmembrane helix</keyword>
<evidence type="ECO:0000256" key="9">
    <source>
        <dbReference type="ARBA" id="ARBA00023128"/>
    </source>
</evidence>
<evidence type="ECO:0000256" key="5">
    <source>
        <dbReference type="ARBA" id="ARBA00022692"/>
    </source>
</evidence>
<evidence type="ECO:0000313" key="13">
    <source>
        <dbReference type="EMBL" id="GER30080.1"/>
    </source>
</evidence>
<keyword evidence="4" id="KW-0645">Protease</keyword>
<dbReference type="InterPro" id="IPR037730">
    <property type="entry name" value="IMP2"/>
</dbReference>
<dbReference type="PROSITE" id="PS00760">
    <property type="entry name" value="SPASE_I_2"/>
    <property type="match status" value="1"/>
</dbReference>
<proteinExistence type="inferred from homology"/>
<keyword evidence="6" id="KW-0999">Mitochondrion inner membrane</keyword>
<gene>
    <name evidence="13" type="ORF">STAS_05988</name>
</gene>
<evidence type="ECO:0000256" key="1">
    <source>
        <dbReference type="ARBA" id="ARBA00004434"/>
    </source>
</evidence>
<dbReference type="GO" id="GO:0042720">
    <property type="term" value="C:mitochondrial inner membrane peptidase complex"/>
    <property type="evidence" value="ECO:0007669"/>
    <property type="project" value="InterPro"/>
</dbReference>
<dbReference type="GO" id="GO:0004252">
    <property type="term" value="F:serine-type endopeptidase activity"/>
    <property type="evidence" value="ECO:0007669"/>
    <property type="project" value="InterPro"/>
</dbReference>
<comment type="caution">
    <text evidence="13">The sequence shown here is derived from an EMBL/GenBank/DDBJ whole genome shotgun (WGS) entry which is preliminary data.</text>
</comment>
<keyword evidence="10" id="KW-0472">Membrane</keyword>
<keyword evidence="5" id="KW-0812">Transmembrane</keyword>
<accession>A0A5A7PBK7</accession>
<dbReference type="InterPro" id="IPR000223">
    <property type="entry name" value="Pept_S26A_signal_pept_1"/>
</dbReference>
<evidence type="ECO:0000313" key="14">
    <source>
        <dbReference type="Proteomes" id="UP000325081"/>
    </source>
</evidence>
<dbReference type="InterPro" id="IPR019757">
    <property type="entry name" value="Pept_S26A_signal_pept_1_Lys-AS"/>
</dbReference>
<dbReference type="CDD" id="cd06530">
    <property type="entry name" value="S26_SPase_I"/>
    <property type="match status" value="1"/>
</dbReference>
<dbReference type="PANTHER" id="PTHR46041:SF2">
    <property type="entry name" value="MITOCHONDRIAL INNER MEMBRANE PROTEASE SUBUNIT 2"/>
    <property type="match status" value="1"/>
</dbReference>
<evidence type="ECO:0000256" key="4">
    <source>
        <dbReference type="ARBA" id="ARBA00022670"/>
    </source>
</evidence>
<keyword evidence="9" id="KW-0496">Mitochondrion</keyword>
<dbReference type="Gene3D" id="2.10.109.10">
    <property type="entry name" value="Umud Fragment, subunit A"/>
    <property type="match status" value="1"/>
</dbReference>
<dbReference type="InterPro" id="IPR019533">
    <property type="entry name" value="Peptidase_S26"/>
</dbReference>
<dbReference type="Pfam" id="PF10502">
    <property type="entry name" value="Peptidase_S26"/>
    <property type="match status" value="1"/>
</dbReference>
<feature type="active site" evidence="11">
    <location>
        <position position="285"/>
    </location>
</feature>
<keyword evidence="14" id="KW-1185">Reference proteome</keyword>
<protein>
    <recommendedName>
        <fullName evidence="3">Mitochondrial inner membrane protease subunit 2</fullName>
    </recommendedName>
</protein>
<evidence type="ECO:0000256" key="11">
    <source>
        <dbReference type="PIRSR" id="PIRSR600223-1"/>
    </source>
</evidence>
<evidence type="ECO:0000256" key="6">
    <source>
        <dbReference type="ARBA" id="ARBA00022792"/>
    </source>
</evidence>
<dbReference type="GO" id="GO:0006627">
    <property type="term" value="P:protein processing involved in protein targeting to mitochondrion"/>
    <property type="evidence" value="ECO:0007669"/>
    <property type="project" value="InterPro"/>
</dbReference>
<reference evidence="14" key="1">
    <citation type="journal article" date="2019" name="Curr. Biol.">
        <title>Genome Sequence of Striga asiatica Provides Insight into the Evolution of Plant Parasitism.</title>
        <authorList>
            <person name="Yoshida S."/>
            <person name="Kim S."/>
            <person name="Wafula E.K."/>
            <person name="Tanskanen J."/>
            <person name="Kim Y.M."/>
            <person name="Honaas L."/>
            <person name="Yang Z."/>
            <person name="Spallek T."/>
            <person name="Conn C.E."/>
            <person name="Ichihashi Y."/>
            <person name="Cheong K."/>
            <person name="Cui S."/>
            <person name="Der J.P."/>
            <person name="Gundlach H."/>
            <person name="Jiao Y."/>
            <person name="Hori C."/>
            <person name="Ishida J.K."/>
            <person name="Kasahara H."/>
            <person name="Kiba T."/>
            <person name="Kim M.S."/>
            <person name="Koo N."/>
            <person name="Laohavisit A."/>
            <person name="Lee Y.H."/>
            <person name="Lumba S."/>
            <person name="McCourt P."/>
            <person name="Mortimer J.C."/>
            <person name="Mutuku J.M."/>
            <person name="Nomura T."/>
            <person name="Sasaki-Sekimoto Y."/>
            <person name="Seto Y."/>
            <person name="Wang Y."/>
            <person name="Wakatake T."/>
            <person name="Sakakibara H."/>
            <person name="Demura T."/>
            <person name="Yamaguchi S."/>
            <person name="Yoneyama K."/>
            <person name="Manabe R.I."/>
            <person name="Nelson D.C."/>
            <person name="Schulman A.H."/>
            <person name="Timko M.P."/>
            <person name="dePamphilis C.W."/>
            <person name="Choi D."/>
            <person name="Shirasu K."/>
        </authorList>
    </citation>
    <scope>NUCLEOTIDE SEQUENCE [LARGE SCALE GENOMIC DNA]</scope>
    <source>
        <strain evidence="14">cv. UVA1</strain>
    </source>
</reference>